<reference key="2">
    <citation type="submission" date="2011-04" db="EMBL/GenBank/DDBJ databases">
        <title>Complete sequence of chromosome of Haliscomenobacter hydrossis DSM 1100.</title>
        <authorList>
            <consortium name="US DOE Joint Genome Institute (JGI-PGF)"/>
            <person name="Lucas S."/>
            <person name="Han J."/>
            <person name="Lapidus A."/>
            <person name="Bruce D."/>
            <person name="Goodwin L."/>
            <person name="Pitluck S."/>
            <person name="Peters L."/>
            <person name="Kyrpides N."/>
            <person name="Mavromatis K."/>
            <person name="Ivanova N."/>
            <person name="Ovchinnikova G."/>
            <person name="Pagani I."/>
            <person name="Daligault H."/>
            <person name="Detter J.C."/>
            <person name="Han C."/>
            <person name="Land M."/>
            <person name="Hauser L."/>
            <person name="Markowitz V."/>
            <person name="Cheng J.-F."/>
            <person name="Hugenholtz P."/>
            <person name="Woyke T."/>
            <person name="Wu D."/>
            <person name="Verbarg S."/>
            <person name="Frueling A."/>
            <person name="Brambilla E."/>
            <person name="Klenk H.-P."/>
            <person name="Eisen J.A."/>
        </authorList>
    </citation>
    <scope>NUCLEOTIDE SEQUENCE</scope>
    <source>
        <strain>DSM 1100</strain>
    </source>
</reference>
<dbReference type="Pfam" id="PF00107">
    <property type="entry name" value="ADH_zinc_N"/>
    <property type="match status" value="1"/>
</dbReference>
<reference evidence="3 4" key="1">
    <citation type="journal article" date="2011" name="Stand. Genomic Sci.">
        <title>Complete genome sequence of Haliscomenobacter hydrossis type strain (O).</title>
        <authorList>
            <consortium name="US DOE Joint Genome Institute (JGI-PGF)"/>
            <person name="Daligault H."/>
            <person name="Lapidus A."/>
            <person name="Zeytun A."/>
            <person name="Nolan M."/>
            <person name="Lucas S."/>
            <person name="Del Rio T.G."/>
            <person name="Tice H."/>
            <person name="Cheng J.F."/>
            <person name="Tapia R."/>
            <person name="Han C."/>
            <person name="Goodwin L."/>
            <person name="Pitluck S."/>
            <person name="Liolios K."/>
            <person name="Pagani I."/>
            <person name="Ivanova N."/>
            <person name="Huntemann M."/>
            <person name="Mavromatis K."/>
            <person name="Mikhailova N."/>
            <person name="Pati A."/>
            <person name="Chen A."/>
            <person name="Palaniappan K."/>
            <person name="Land M."/>
            <person name="Hauser L."/>
            <person name="Brambilla E.M."/>
            <person name="Rohde M."/>
            <person name="Verbarg S."/>
            <person name="Goker M."/>
            <person name="Bristow J."/>
            <person name="Eisen J.A."/>
            <person name="Markowitz V."/>
            <person name="Hugenholtz P."/>
            <person name="Kyrpides N.C."/>
            <person name="Klenk H.P."/>
            <person name="Woyke T."/>
        </authorList>
    </citation>
    <scope>NUCLEOTIDE SEQUENCE [LARGE SCALE GENOMIC DNA]</scope>
    <source>
        <strain evidence="4">ATCC 27775 / DSM 1100 / LMG 10767 / O</strain>
    </source>
</reference>
<dbReference type="STRING" id="760192.Halhy_0641"/>
<organism evidence="3 4">
    <name type="scientific">Haliscomenobacter hydrossis (strain ATCC 27775 / DSM 1100 / LMG 10767 / O)</name>
    <dbReference type="NCBI Taxonomy" id="760192"/>
    <lineage>
        <taxon>Bacteria</taxon>
        <taxon>Pseudomonadati</taxon>
        <taxon>Bacteroidota</taxon>
        <taxon>Saprospiria</taxon>
        <taxon>Saprospirales</taxon>
        <taxon>Haliscomenobacteraceae</taxon>
        <taxon>Haliscomenobacter</taxon>
    </lineage>
</organism>
<dbReference type="PANTHER" id="PTHR43205">
    <property type="entry name" value="PROSTAGLANDIN REDUCTASE"/>
    <property type="match status" value="1"/>
</dbReference>
<feature type="domain" description="Enoyl reductase (ER)" evidence="2">
    <location>
        <begin position="50"/>
        <end position="366"/>
    </location>
</feature>
<accession>F4L1K6</accession>
<gene>
    <name evidence="3" type="ordered locus">Halhy_0641</name>
</gene>
<sequence length="371" mass="40233">MQIGRSLTLTHECFLSNYTLPCPRGVYLHHQANQYAMMNKQLILVKRPVGMPDASTWKLETQAIPALEDGQVLIQQHYISLDPAMRGWLNDAKSYIPPVGIGEVMRAGSVGQIIAANNHPTLAIGDYVSGNGGVQQYVISEGKGWFKVDPTLASLPTYIGTLGMPGQTAYHGLLDVGKAKAGETIVVSGAAGAVGSVVGQIAKIKGCKVVGIAGGPQNTKYLLEELGFDGAIDYKNEDVKAGLKRECPEGIDVYFDNVGGEILNIALSRLRFKARVVICGAVSQYNNTTPIVGPSNYLSLLVNRATMEGMVVFDYAKSYGSAAREMATWMKEGKLKTREDVYEGIENFYETFLRLFSGDKQGKLVLKVLED</sequence>
<dbReference type="EC" id="1.3.1.74" evidence="3"/>
<dbReference type="KEGG" id="hhy:Halhy_0641"/>
<dbReference type="InterPro" id="IPR041694">
    <property type="entry name" value="ADH_N_2"/>
</dbReference>
<evidence type="ECO:0000313" key="3">
    <source>
        <dbReference type="EMBL" id="AEE48550.1"/>
    </source>
</evidence>
<dbReference type="InterPro" id="IPR036291">
    <property type="entry name" value="NAD(P)-bd_dom_sf"/>
</dbReference>
<dbReference type="Pfam" id="PF16884">
    <property type="entry name" value="ADH_N_2"/>
    <property type="match status" value="1"/>
</dbReference>
<dbReference type="InterPro" id="IPR013149">
    <property type="entry name" value="ADH-like_C"/>
</dbReference>
<proteinExistence type="predicted"/>
<dbReference type="EMBL" id="CP002691">
    <property type="protein sequence ID" value="AEE48550.1"/>
    <property type="molecule type" value="Genomic_DNA"/>
</dbReference>
<dbReference type="SUPFAM" id="SSF51735">
    <property type="entry name" value="NAD(P)-binding Rossmann-fold domains"/>
    <property type="match status" value="1"/>
</dbReference>
<dbReference type="CDD" id="cd05288">
    <property type="entry name" value="PGDH"/>
    <property type="match status" value="1"/>
</dbReference>
<protein>
    <submittedName>
        <fullName evidence="3">2-alkenal reductase</fullName>
        <ecNumber evidence="3">1.3.1.74</ecNumber>
    </submittedName>
</protein>
<dbReference type="Gene3D" id="3.40.50.720">
    <property type="entry name" value="NAD(P)-binding Rossmann-like Domain"/>
    <property type="match status" value="1"/>
</dbReference>
<evidence type="ECO:0000313" key="4">
    <source>
        <dbReference type="Proteomes" id="UP000008461"/>
    </source>
</evidence>
<dbReference type="FunFam" id="3.40.50.720:FF:000121">
    <property type="entry name" value="Prostaglandin reductase 2"/>
    <property type="match status" value="1"/>
</dbReference>
<dbReference type="eggNOG" id="COG2130">
    <property type="taxonomic scope" value="Bacteria"/>
</dbReference>
<dbReference type="PANTHER" id="PTHR43205:SF7">
    <property type="entry name" value="PROSTAGLANDIN REDUCTASE 1"/>
    <property type="match status" value="1"/>
</dbReference>
<dbReference type="AlphaFoldDB" id="F4L1K6"/>
<dbReference type="InterPro" id="IPR045010">
    <property type="entry name" value="MDR_fam"/>
</dbReference>
<dbReference type="SMART" id="SM00829">
    <property type="entry name" value="PKS_ER"/>
    <property type="match status" value="1"/>
</dbReference>
<dbReference type="InterPro" id="IPR011032">
    <property type="entry name" value="GroES-like_sf"/>
</dbReference>
<dbReference type="GO" id="GO:0032440">
    <property type="term" value="F:2-alkenal reductase [NAD(P)H] activity"/>
    <property type="evidence" value="ECO:0007669"/>
    <property type="project" value="UniProtKB-EC"/>
</dbReference>
<evidence type="ECO:0000256" key="1">
    <source>
        <dbReference type="ARBA" id="ARBA00023002"/>
    </source>
</evidence>
<dbReference type="Gene3D" id="3.90.180.10">
    <property type="entry name" value="Medium-chain alcohol dehydrogenases, catalytic domain"/>
    <property type="match status" value="1"/>
</dbReference>
<name>F4L1K6_HALH1</name>
<evidence type="ECO:0000259" key="2">
    <source>
        <dbReference type="SMART" id="SM00829"/>
    </source>
</evidence>
<dbReference type="HOGENOM" id="CLU_026673_29_2_10"/>
<dbReference type="InterPro" id="IPR020843">
    <property type="entry name" value="ER"/>
</dbReference>
<keyword evidence="1 3" id="KW-0560">Oxidoreductase</keyword>
<keyword evidence="4" id="KW-1185">Reference proteome</keyword>
<dbReference type="SUPFAM" id="SSF50129">
    <property type="entry name" value="GroES-like"/>
    <property type="match status" value="1"/>
</dbReference>
<dbReference type="Proteomes" id="UP000008461">
    <property type="component" value="Chromosome"/>
</dbReference>